<protein>
    <submittedName>
        <fullName evidence="9">Stress-inducible protein</fullName>
    </submittedName>
</protein>
<name>A0A7J0FTA1_9ERIC</name>
<evidence type="ECO:0000256" key="6">
    <source>
        <dbReference type="PROSITE-ProRule" id="PRU00339"/>
    </source>
</evidence>
<proteinExistence type="predicted"/>
<comment type="caution">
    <text evidence="9">The sequence shown here is derived from an EMBL/GenBank/DDBJ whole genome shotgun (WGS) entry which is preliminary data.</text>
</comment>
<feature type="compositionally biased region" description="Low complexity" evidence="7">
    <location>
        <begin position="116"/>
        <end position="130"/>
    </location>
</feature>
<dbReference type="FunFam" id="1.25.40.10:FF:000010">
    <property type="entry name" value="Stress-induced phosphoprotein 1"/>
    <property type="match status" value="1"/>
</dbReference>
<dbReference type="PANTHER" id="PTHR22904">
    <property type="entry name" value="TPR REPEAT CONTAINING PROTEIN"/>
    <property type="match status" value="1"/>
</dbReference>
<dbReference type="SMART" id="SM00727">
    <property type="entry name" value="STI1"/>
    <property type="match status" value="1"/>
</dbReference>
<dbReference type="AlphaFoldDB" id="A0A7J0FTA1"/>
<dbReference type="Gene3D" id="1.10.260.100">
    <property type="match status" value="1"/>
</dbReference>
<dbReference type="Pfam" id="PF00515">
    <property type="entry name" value="TPR_1"/>
    <property type="match status" value="1"/>
</dbReference>
<sequence>MADEAKAKGNAAFSSGNFADAIRHFTAAIELAPKNHVLYSNRSAAYASLHQYAEALADAKETVELKPDWAKGFSRLGAAHMGLHHYEDAVSAYKKGLEVDPNNEPLKSGLAAAENAASRSRGAPPSSSSPFGDIFSVGTGEGGGAGSGAGAYGGTGGGERETKERKAQAQKEKEAGNAAYKKKDFETAIERYTKAIELDDEDISFLTNRAAVFLEMGKHDECVKDCDKAVERARELRSDYKMVARALTRKGTALVKMAKCSKDYEPAIEAFQKALTEHRNPDTLKKLNDAEKAKKELEQEEYFDPKLADEEREKGNECFKEQKYPEAVKHYTEALKRNPNDPRVYSNRAACYTKLGAMPEGLKDAEKCIELDPTFVKGYSRKGAIQFFMKEYEKAMETYQEGLKHESQNQELLDGVRRCVEQVNKANRGDLTPEELKERQAKGMQDPEIQNILTDPVMRQVLIDFQENPKAAQEHTKNPLVMSKIQKLVSAGIVQIK</sequence>
<evidence type="ECO:0000256" key="5">
    <source>
        <dbReference type="ARBA" id="ARBA00023186"/>
    </source>
</evidence>
<dbReference type="FunFam" id="1.25.40.10:FF:000102">
    <property type="entry name" value="hsp70-Hsp90 organizing protein 3-like"/>
    <property type="match status" value="1"/>
</dbReference>
<dbReference type="SUPFAM" id="SSF48452">
    <property type="entry name" value="TPR-like"/>
    <property type="match status" value="3"/>
</dbReference>
<dbReference type="Pfam" id="PF13414">
    <property type="entry name" value="TPR_11"/>
    <property type="match status" value="2"/>
</dbReference>
<dbReference type="SMART" id="SM00028">
    <property type="entry name" value="TPR"/>
    <property type="match status" value="9"/>
</dbReference>
<evidence type="ECO:0000256" key="3">
    <source>
        <dbReference type="ARBA" id="ARBA00022737"/>
    </source>
</evidence>
<dbReference type="InterPro" id="IPR011990">
    <property type="entry name" value="TPR-like_helical_dom_sf"/>
</dbReference>
<evidence type="ECO:0000313" key="9">
    <source>
        <dbReference type="EMBL" id="GFZ01932.1"/>
    </source>
</evidence>
<dbReference type="Pfam" id="PF07719">
    <property type="entry name" value="TPR_2"/>
    <property type="match status" value="1"/>
</dbReference>
<dbReference type="InterPro" id="IPR041243">
    <property type="entry name" value="STI1/HOP_DP"/>
</dbReference>
<evidence type="ECO:0000313" key="10">
    <source>
        <dbReference type="Proteomes" id="UP000585474"/>
    </source>
</evidence>
<keyword evidence="10" id="KW-1185">Reference proteome</keyword>
<keyword evidence="2" id="KW-0963">Cytoplasm</keyword>
<dbReference type="Pfam" id="PF17830">
    <property type="entry name" value="STI1-HOP_DP"/>
    <property type="match status" value="1"/>
</dbReference>
<keyword evidence="5" id="KW-0143">Chaperone</keyword>
<feature type="compositionally biased region" description="Gly residues" evidence="7">
    <location>
        <begin position="139"/>
        <end position="157"/>
    </location>
</feature>
<dbReference type="PROSITE" id="PS50293">
    <property type="entry name" value="TPR_REGION"/>
    <property type="match status" value="1"/>
</dbReference>
<dbReference type="EMBL" id="BJWL01000015">
    <property type="protein sequence ID" value="GFZ01932.1"/>
    <property type="molecule type" value="Genomic_DNA"/>
</dbReference>
<evidence type="ECO:0000256" key="4">
    <source>
        <dbReference type="ARBA" id="ARBA00022803"/>
    </source>
</evidence>
<dbReference type="FunFam" id="1.25.40.10:FF:000020">
    <property type="entry name" value="Stress-induced phosphoprotein 1"/>
    <property type="match status" value="1"/>
</dbReference>
<feature type="repeat" description="TPR" evidence="6">
    <location>
        <begin position="376"/>
        <end position="409"/>
    </location>
</feature>
<dbReference type="OrthoDB" id="2423701at2759"/>
<dbReference type="InterPro" id="IPR013105">
    <property type="entry name" value="TPR_2"/>
</dbReference>
<organism evidence="9 10">
    <name type="scientific">Actinidia rufa</name>
    <dbReference type="NCBI Taxonomy" id="165716"/>
    <lineage>
        <taxon>Eukaryota</taxon>
        <taxon>Viridiplantae</taxon>
        <taxon>Streptophyta</taxon>
        <taxon>Embryophyta</taxon>
        <taxon>Tracheophyta</taxon>
        <taxon>Spermatophyta</taxon>
        <taxon>Magnoliopsida</taxon>
        <taxon>eudicotyledons</taxon>
        <taxon>Gunneridae</taxon>
        <taxon>Pentapetalae</taxon>
        <taxon>asterids</taxon>
        <taxon>Ericales</taxon>
        <taxon>Actinidiaceae</taxon>
        <taxon>Actinidia</taxon>
    </lineage>
</organism>
<reference evidence="9 10" key="1">
    <citation type="submission" date="2019-07" db="EMBL/GenBank/DDBJ databases">
        <title>De Novo Assembly of kiwifruit Actinidia rufa.</title>
        <authorList>
            <person name="Sugita-Konishi S."/>
            <person name="Sato K."/>
            <person name="Mori E."/>
            <person name="Abe Y."/>
            <person name="Kisaki G."/>
            <person name="Hamano K."/>
            <person name="Suezawa K."/>
            <person name="Otani M."/>
            <person name="Fukuda T."/>
            <person name="Manabe T."/>
            <person name="Gomi K."/>
            <person name="Tabuchi M."/>
            <person name="Akimitsu K."/>
            <person name="Kataoka I."/>
        </authorList>
    </citation>
    <scope>NUCLEOTIDE SEQUENCE [LARGE SCALE GENOMIC DNA]</scope>
    <source>
        <strain evidence="10">cv. Fuchu</strain>
    </source>
</reference>
<feature type="region of interest" description="Disordered" evidence="7">
    <location>
        <begin position="104"/>
        <end position="175"/>
    </location>
</feature>
<dbReference type="PANTHER" id="PTHR22904:SF533">
    <property type="entry name" value="HSP70-HSP90 ORGANIZING PROTEIN 3"/>
    <property type="match status" value="1"/>
</dbReference>
<feature type="repeat" description="TPR" evidence="6">
    <location>
        <begin position="342"/>
        <end position="375"/>
    </location>
</feature>
<feature type="domain" description="STI1" evidence="8">
    <location>
        <begin position="446"/>
        <end position="485"/>
    </location>
</feature>
<feature type="repeat" description="TPR" evidence="6">
    <location>
        <begin position="169"/>
        <end position="202"/>
    </location>
</feature>
<keyword evidence="3" id="KW-0677">Repeat</keyword>
<feature type="repeat" description="TPR" evidence="6">
    <location>
        <begin position="70"/>
        <end position="103"/>
    </location>
</feature>
<keyword evidence="4 6" id="KW-0802">TPR repeat</keyword>
<accession>A0A7J0FTA1</accession>
<feature type="repeat" description="TPR" evidence="6">
    <location>
        <begin position="2"/>
        <end position="35"/>
    </location>
</feature>
<dbReference type="InterPro" id="IPR019734">
    <property type="entry name" value="TPR_rpt"/>
</dbReference>
<dbReference type="GO" id="GO:0051879">
    <property type="term" value="F:Hsp90 protein binding"/>
    <property type="evidence" value="ECO:0007669"/>
    <property type="project" value="TreeGrafter"/>
</dbReference>
<evidence type="ECO:0000256" key="2">
    <source>
        <dbReference type="ARBA" id="ARBA00022490"/>
    </source>
</evidence>
<dbReference type="FunFam" id="1.10.260.100:FF:000002">
    <property type="entry name" value="Stress-induced-phosphoprotein 1 (Hsp70/Hsp90-organizing)"/>
    <property type="match status" value="1"/>
</dbReference>
<dbReference type="InterPro" id="IPR006636">
    <property type="entry name" value="STI1_HS-bd"/>
</dbReference>
<dbReference type="PROSITE" id="PS50005">
    <property type="entry name" value="TPR"/>
    <property type="match status" value="6"/>
</dbReference>
<dbReference type="Gene3D" id="1.25.40.10">
    <property type="entry name" value="Tetratricopeptide repeat domain"/>
    <property type="match status" value="3"/>
</dbReference>
<dbReference type="Proteomes" id="UP000585474">
    <property type="component" value="Unassembled WGS sequence"/>
</dbReference>
<gene>
    <name evidence="9" type="ORF">Acr_15g0005410</name>
</gene>
<feature type="repeat" description="TPR" evidence="6">
    <location>
        <begin position="308"/>
        <end position="341"/>
    </location>
</feature>
<comment type="subcellular location">
    <subcellularLocation>
        <location evidence="1">Cytoplasm</location>
    </subcellularLocation>
</comment>
<evidence type="ECO:0000256" key="1">
    <source>
        <dbReference type="ARBA" id="ARBA00004496"/>
    </source>
</evidence>
<evidence type="ECO:0000259" key="8">
    <source>
        <dbReference type="SMART" id="SM00727"/>
    </source>
</evidence>
<feature type="compositionally biased region" description="Basic and acidic residues" evidence="7">
    <location>
        <begin position="158"/>
        <end position="175"/>
    </location>
</feature>
<dbReference type="GO" id="GO:0005737">
    <property type="term" value="C:cytoplasm"/>
    <property type="evidence" value="ECO:0007669"/>
    <property type="project" value="UniProtKB-SubCell"/>
</dbReference>
<evidence type="ECO:0000256" key="7">
    <source>
        <dbReference type="SAM" id="MobiDB-lite"/>
    </source>
</evidence>